<accession>A0A8S4EA29</accession>
<dbReference type="InterPro" id="IPR042185">
    <property type="entry name" value="Serpin_sf_2"/>
</dbReference>
<dbReference type="Gene3D" id="2.30.39.10">
    <property type="entry name" value="Alpha-1-antitrypsin, domain 1"/>
    <property type="match status" value="1"/>
</dbReference>
<keyword evidence="4" id="KW-0732">Signal</keyword>
<keyword evidence="2" id="KW-0722">Serine protease inhibitor</keyword>
<dbReference type="Pfam" id="PF00079">
    <property type="entry name" value="Serpin"/>
    <property type="match status" value="1"/>
</dbReference>
<evidence type="ECO:0000256" key="2">
    <source>
        <dbReference type="ARBA" id="ARBA00022900"/>
    </source>
</evidence>
<dbReference type="PANTHER" id="PTHR11461:SF357">
    <property type="entry name" value="SERINE PROTEASE INHIBITOR 27A"/>
    <property type="match status" value="1"/>
</dbReference>
<dbReference type="GO" id="GO:0005615">
    <property type="term" value="C:extracellular space"/>
    <property type="evidence" value="ECO:0007669"/>
    <property type="project" value="InterPro"/>
</dbReference>
<organism evidence="6 7">
    <name type="scientific">Plutella xylostella</name>
    <name type="common">Diamondback moth</name>
    <name type="synonym">Plutella maculipennis</name>
    <dbReference type="NCBI Taxonomy" id="51655"/>
    <lineage>
        <taxon>Eukaryota</taxon>
        <taxon>Metazoa</taxon>
        <taxon>Ecdysozoa</taxon>
        <taxon>Arthropoda</taxon>
        <taxon>Hexapoda</taxon>
        <taxon>Insecta</taxon>
        <taxon>Pterygota</taxon>
        <taxon>Neoptera</taxon>
        <taxon>Endopterygota</taxon>
        <taxon>Lepidoptera</taxon>
        <taxon>Glossata</taxon>
        <taxon>Ditrysia</taxon>
        <taxon>Yponomeutoidea</taxon>
        <taxon>Plutellidae</taxon>
        <taxon>Plutella</taxon>
    </lineage>
</organism>
<dbReference type="InterPro" id="IPR042178">
    <property type="entry name" value="Serpin_sf_1"/>
</dbReference>
<keyword evidence="1" id="KW-0646">Protease inhibitor</keyword>
<dbReference type="InterPro" id="IPR000215">
    <property type="entry name" value="Serpin_fam"/>
</dbReference>
<feature type="signal peptide" evidence="4">
    <location>
        <begin position="1"/>
        <end position="18"/>
    </location>
</feature>
<dbReference type="InterPro" id="IPR023796">
    <property type="entry name" value="Serpin_dom"/>
</dbReference>
<dbReference type="Proteomes" id="UP000653454">
    <property type="component" value="Unassembled WGS sequence"/>
</dbReference>
<dbReference type="EMBL" id="CAJHNJ030000014">
    <property type="protein sequence ID" value="CAG9112648.1"/>
    <property type="molecule type" value="Genomic_DNA"/>
</dbReference>
<dbReference type="InterPro" id="IPR023795">
    <property type="entry name" value="Serpin_CS"/>
</dbReference>
<evidence type="ECO:0000313" key="6">
    <source>
        <dbReference type="EMBL" id="CAG9112648.1"/>
    </source>
</evidence>
<dbReference type="PANTHER" id="PTHR11461">
    <property type="entry name" value="SERINE PROTEASE INHIBITOR, SERPIN"/>
    <property type="match status" value="1"/>
</dbReference>
<feature type="chain" id="PRO_5035868071" evidence="4">
    <location>
        <begin position="19"/>
        <end position="439"/>
    </location>
</feature>
<dbReference type="InterPro" id="IPR036186">
    <property type="entry name" value="Serpin_sf"/>
</dbReference>
<reference evidence="6" key="1">
    <citation type="submission" date="2020-11" db="EMBL/GenBank/DDBJ databases">
        <authorList>
            <person name="Whiteford S."/>
        </authorList>
    </citation>
    <scope>NUCLEOTIDE SEQUENCE</scope>
</reference>
<evidence type="ECO:0000256" key="4">
    <source>
        <dbReference type="SAM" id="SignalP"/>
    </source>
</evidence>
<dbReference type="SMART" id="SM00093">
    <property type="entry name" value="SERPIN"/>
    <property type="match status" value="1"/>
</dbReference>
<dbReference type="SUPFAM" id="SSF56574">
    <property type="entry name" value="Serpins"/>
    <property type="match status" value="1"/>
</dbReference>
<evidence type="ECO:0000313" key="7">
    <source>
        <dbReference type="Proteomes" id="UP000653454"/>
    </source>
</evidence>
<dbReference type="AlphaFoldDB" id="A0A8S4EA29"/>
<evidence type="ECO:0000256" key="3">
    <source>
        <dbReference type="RuleBase" id="RU000411"/>
    </source>
</evidence>
<sequence length="439" mass="49534">MIFRSIILFIGLLKICSSAPQLESFLHYCVQAEPLKGNMIDADYWDDDEPSTYEPPTIPYDFFDLGLIQRKAEGVSNFLISPFGVKTAIGLLAEASTDTTQVELINALGFQTDRYANRKKYSEINNFMKMNSTANVMDAGSRIYLNTSNTPRSRFAAIAQEFYGTDLVNLDYSNPTLASQDINSWVSGVTKGRIPDLITEAEFRDASLMVMNTMFIHGTWRHQFDSRRATARVFYYTARTSKILPFMRVQNTFYYADSLVFDAKILRMPFLGNKLAMNIIIPNSATGFARIMDNLQELQKEMGFLRERLVDVNLPKFQFADITSYRQILSELGVREAFGATASFPGVSRGQQLNGRWKLSTVLQKVGIEVNEFGPISRYKSGETSDIPATGAVLEVIANRPFFFFVEYEPLRQVLLAGRLADPAPPPVRVPLPLTLPWN</sequence>
<dbReference type="GO" id="GO:0004867">
    <property type="term" value="F:serine-type endopeptidase inhibitor activity"/>
    <property type="evidence" value="ECO:0007669"/>
    <property type="project" value="UniProtKB-KW"/>
</dbReference>
<evidence type="ECO:0000256" key="1">
    <source>
        <dbReference type="ARBA" id="ARBA00022690"/>
    </source>
</evidence>
<keyword evidence="7" id="KW-1185">Reference proteome</keyword>
<dbReference type="PROSITE" id="PS00284">
    <property type="entry name" value="SERPIN"/>
    <property type="match status" value="1"/>
</dbReference>
<name>A0A8S4EA29_PLUXY</name>
<dbReference type="Gene3D" id="3.30.497.10">
    <property type="entry name" value="Antithrombin, subunit I, domain 2"/>
    <property type="match status" value="1"/>
</dbReference>
<proteinExistence type="inferred from homology"/>
<gene>
    <name evidence="6" type="ORF">PLXY2_LOCUS4951</name>
</gene>
<protein>
    <submittedName>
        <fullName evidence="6">(diamondback moth) hypothetical protein</fullName>
    </submittedName>
</protein>
<evidence type="ECO:0000259" key="5">
    <source>
        <dbReference type="SMART" id="SM00093"/>
    </source>
</evidence>
<feature type="domain" description="Serpin" evidence="5">
    <location>
        <begin position="60"/>
        <end position="423"/>
    </location>
</feature>
<comment type="caution">
    <text evidence="6">The sequence shown here is derived from an EMBL/GenBank/DDBJ whole genome shotgun (WGS) entry which is preliminary data.</text>
</comment>
<comment type="similarity">
    <text evidence="3">Belongs to the serpin family.</text>
</comment>